<accession>A0A6J7UKP5</accession>
<keyword evidence="2" id="KW-0472">Membrane</keyword>
<evidence type="ECO:0000313" key="4">
    <source>
        <dbReference type="EMBL" id="CAB5065732.1"/>
    </source>
</evidence>
<dbReference type="EMBL" id="CAEZYY010000031">
    <property type="protein sequence ID" value="CAB4763945.1"/>
    <property type="molecule type" value="Genomic_DNA"/>
</dbReference>
<gene>
    <name evidence="3" type="ORF">UFOPK2806_01892</name>
    <name evidence="4" type="ORF">UFOPK4306_01648</name>
</gene>
<name>A0A6J7UKP5_9ZZZZ</name>
<protein>
    <submittedName>
        <fullName evidence="4">Unannotated protein</fullName>
    </submittedName>
</protein>
<evidence type="ECO:0000256" key="1">
    <source>
        <dbReference type="SAM" id="MobiDB-lite"/>
    </source>
</evidence>
<proteinExistence type="predicted"/>
<evidence type="ECO:0000313" key="3">
    <source>
        <dbReference type="EMBL" id="CAB4763945.1"/>
    </source>
</evidence>
<dbReference type="EMBL" id="CAFBQP010000065">
    <property type="protein sequence ID" value="CAB5065732.1"/>
    <property type="molecule type" value="Genomic_DNA"/>
</dbReference>
<keyword evidence="2" id="KW-1133">Transmembrane helix</keyword>
<dbReference type="AlphaFoldDB" id="A0A6J7UKP5"/>
<keyword evidence="2" id="KW-0812">Transmembrane</keyword>
<feature type="transmembrane region" description="Helical" evidence="2">
    <location>
        <begin position="30"/>
        <end position="52"/>
    </location>
</feature>
<organism evidence="4">
    <name type="scientific">freshwater metagenome</name>
    <dbReference type="NCBI Taxonomy" id="449393"/>
    <lineage>
        <taxon>unclassified sequences</taxon>
        <taxon>metagenomes</taxon>
        <taxon>ecological metagenomes</taxon>
    </lineage>
</organism>
<reference evidence="4" key="1">
    <citation type="submission" date="2020-05" db="EMBL/GenBank/DDBJ databases">
        <authorList>
            <person name="Chiriac C."/>
            <person name="Salcher M."/>
            <person name="Ghai R."/>
            <person name="Kavagutti S V."/>
        </authorList>
    </citation>
    <scope>NUCLEOTIDE SEQUENCE</scope>
</reference>
<evidence type="ECO:0000256" key="2">
    <source>
        <dbReference type="SAM" id="Phobius"/>
    </source>
</evidence>
<feature type="region of interest" description="Disordered" evidence="1">
    <location>
        <begin position="426"/>
        <end position="448"/>
    </location>
</feature>
<sequence>MPQVPPRLLSPASQRAVVVVTPLKSRWPKIVTAIALVAALIAAGVYALTSLLGSEQAGGTRTPEEAIARFVRDANAADLLGVLDILVPSEREAWIDPLKQMFVDGRRLRVLPGTADIDALRGADLQLTTPTEAAEMVAPDAAAAEVRGSVASSLTFGGFNPVGTTARTVAFRVVAVRDGARWYISVWHSLAENLRTHSLRQLSWPSTQSAVTLGSPTPIEAVSRMLSAIEALSLKELIPLLDPVDAAVLQRVAPWFLDGTQQALDELVRRSGLTLRLSDPQFVATTKGNNSTVTFSDLQIVAKSNNVNVSIRDNCGIFTSYGQADTRECLGDAEGTRDALEQQLVRLGVAPVTLRGILVYDDVRRALDGLKGVGVAVHNVGGQWYVDPTGTVVRLMLGMLSNGTPDEAQSLADDLRTLVSLVGGDPVEGAGTQPDVTNSRPGQAGQPGTVDEYGRYTECLAKPTFDDARSCMGEGILNGRFPRTMVDGSFLAPECGWRGSRFDPSIARLSGDSYVRLVRGAAACMKVRISSGFLIASQMPFELVRSECLKGVNPSRMNATQAKEYFNCQLAG</sequence>